<evidence type="ECO:0000256" key="1">
    <source>
        <dbReference type="SAM" id="MobiDB-lite"/>
    </source>
</evidence>
<sequence>MSVDAIVQPPWSFVAIGNRVLEGPLDERGVQIFACERESMNQVTLHLAHHKSVSETSGKRYYSLLVLRTASAAYMQLLSEYQANQGLLQRNNLMSSWVMPFSRKFYQEMGSLYRIEGTFVLFECSILSLNIDKRIDGSNRIVPSQYVPTLGFGLSRGDIPAATFGNLVRSPSFTAVLIKYSGIVLTEPYSYIPHCQSSPLQSAFSMGALLVRLPVTYLRDYDVGGLRAANQSVPLRTMTGKGHQGRPDPTCQETLARPGQGKGCDTLLVLANDRPDSYSFHDESGSRGHPHHHHQNARWFKRKKDSGQKKDRPAKILFVVQLRRPMITVIHWSLRPQNTD</sequence>
<feature type="compositionally biased region" description="Basic residues" evidence="1">
    <location>
        <begin position="288"/>
        <end position="304"/>
    </location>
</feature>
<protein>
    <submittedName>
        <fullName evidence="2">Uncharacterized protein</fullName>
    </submittedName>
</protein>
<dbReference type="EMBL" id="JAUEPU010000039">
    <property type="protein sequence ID" value="KAK0488322.1"/>
    <property type="molecule type" value="Genomic_DNA"/>
</dbReference>
<name>A0AA39UGE3_9AGAR</name>
<keyword evidence="3" id="KW-1185">Reference proteome</keyword>
<feature type="region of interest" description="Disordered" evidence="1">
    <location>
        <begin position="278"/>
        <end position="312"/>
    </location>
</feature>
<comment type="caution">
    <text evidence="2">The sequence shown here is derived from an EMBL/GenBank/DDBJ whole genome shotgun (WGS) entry which is preliminary data.</text>
</comment>
<accession>A0AA39UGE3</accession>
<proteinExistence type="predicted"/>
<organism evidence="2 3">
    <name type="scientific">Armillaria luteobubalina</name>
    <dbReference type="NCBI Taxonomy" id="153913"/>
    <lineage>
        <taxon>Eukaryota</taxon>
        <taxon>Fungi</taxon>
        <taxon>Dikarya</taxon>
        <taxon>Basidiomycota</taxon>
        <taxon>Agaricomycotina</taxon>
        <taxon>Agaricomycetes</taxon>
        <taxon>Agaricomycetidae</taxon>
        <taxon>Agaricales</taxon>
        <taxon>Marasmiineae</taxon>
        <taxon>Physalacriaceae</taxon>
        <taxon>Armillaria</taxon>
    </lineage>
</organism>
<reference evidence="2" key="1">
    <citation type="submission" date="2023-06" db="EMBL/GenBank/DDBJ databases">
        <authorList>
            <consortium name="Lawrence Berkeley National Laboratory"/>
            <person name="Ahrendt S."/>
            <person name="Sahu N."/>
            <person name="Indic B."/>
            <person name="Wong-Bajracharya J."/>
            <person name="Merenyi Z."/>
            <person name="Ke H.-M."/>
            <person name="Monk M."/>
            <person name="Kocsube S."/>
            <person name="Drula E."/>
            <person name="Lipzen A."/>
            <person name="Balint B."/>
            <person name="Henrissat B."/>
            <person name="Andreopoulos B."/>
            <person name="Martin F.M."/>
            <person name="Harder C.B."/>
            <person name="Rigling D."/>
            <person name="Ford K.L."/>
            <person name="Foster G.D."/>
            <person name="Pangilinan J."/>
            <person name="Papanicolaou A."/>
            <person name="Barry K."/>
            <person name="LaButti K."/>
            <person name="Viragh M."/>
            <person name="Koriabine M."/>
            <person name="Yan M."/>
            <person name="Riley R."/>
            <person name="Champramary S."/>
            <person name="Plett K.L."/>
            <person name="Tsai I.J."/>
            <person name="Slot J."/>
            <person name="Sipos G."/>
            <person name="Plett J."/>
            <person name="Nagy L.G."/>
            <person name="Grigoriev I.V."/>
        </authorList>
    </citation>
    <scope>NUCLEOTIDE SEQUENCE</scope>
    <source>
        <strain evidence="2">HWK02</strain>
    </source>
</reference>
<evidence type="ECO:0000313" key="3">
    <source>
        <dbReference type="Proteomes" id="UP001175228"/>
    </source>
</evidence>
<dbReference type="Proteomes" id="UP001175228">
    <property type="component" value="Unassembled WGS sequence"/>
</dbReference>
<gene>
    <name evidence="2" type="ORF">EDD18DRAFT_1110298</name>
</gene>
<dbReference type="AlphaFoldDB" id="A0AA39UGE3"/>
<evidence type="ECO:0000313" key="2">
    <source>
        <dbReference type="EMBL" id="KAK0488322.1"/>
    </source>
</evidence>